<dbReference type="SUPFAM" id="SSF56024">
    <property type="entry name" value="Phospholipase D/nuclease"/>
    <property type="match status" value="2"/>
</dbReference>
<evidence type="ECO:0000256" key="3">
    <source>
        <dbReference type="ARBA" id="ARBA00022801"/>
    </source>
</evidence>
<dbReference type="AlphaFoldDB" id="A4FHH8"/>
<dbReference type="InterPro" id="IPR015679">
    <property type="entry name" value="PLipase_D_fam"/>
</dbReference>
<evidence type="ECO:0000259" key="6">
    <source>
        <dbReference type="PROSITE" id="PS50035"/>
    </source>
</evidence>
<dbReference type="eggNOG" id="COG1502">
    <property type="taxonomic scope" value="Bacteria"/>
</dbReference>
<evidence type="ECO:0000256" key="4">
    <source>
        <dbReference type="ARBA" id="ARBA00023098"/>
    </source>
</evidence>
<dbReference type="PANTHER" id="PTHR18896">
    <property type="entry name" value="PHOSPHOLIPASE D"/>
    <property type="match status" value="1"/>
</dbReference>
<feature type="compositionally biased region" description="Basic and acidic residues" evidence="5">
    <location>
        <begin position="477"/>
        <end position="486"/>
    </location>
</feature>
<feature type="domain" description="PLD phosphodiesterase" evidence="6">
    <location>
        <begin position="384"/>
        <end position="411"/>
    </location>
</feature>
<comment type="catalytic activity">
    <reaction evidence="1">
        <text>a 1,2-diacyl-sn-glycero-3-phosphocholine + H2O = a 1,2-diacyl-sn-glycero-3-phosphate + choline + H(+)</text>
        <dbReference type="Rhea" id="RHEA:14445"/>
        <dbReference type="ChEBI" id="CHEBI:15354"/>
        <dbReference type="ChEBI" id="CHEBI:15377"/>
        <dbReference type="ChEBI" id="CHEBI:15378"/>
        <dbReference type="ChEBI" id="CHEBI:57643"/>
        <dbReference type="ChEBI" id="CHEBI:58608"/>
        <dbReference type="EC" id="3.1.4.4"/>
    </reaction>
</comment>
<sequence>MEHVEDGGLAGKWLLSSEERGNPATDLDLRHADGAAWSRGNLVRPLIDGVDYFRRLRDELADVGEGDQIYISAWIGDPAERLDGSGKSVGGLLVRALEAGAAVHGLFWCPYVDARKDFVPENDSFVALLQSLGGEAVFDQRVRAVGCHHQKFIVIRRPRQPDSDVAFVGGLDPCASRRDDAEHHGDPQAQASIADVFGDQPAWHDAHLQVRGPAVADVEHCFRERWNDSAALRRKPLLWLYERIRGARSETVELPPQQPPPPRCGGHVVQLLRTYPSKLPPYPFAPHGERSVARGYRKALGNARRFVYVEDQFLWSPMVAEVFAEALRREPELHLVAVLPEGPDKDGVVQVATSDVAHREALDELYAAGGDRVQVYELENTEGLPVYVHSKVCVVDDEWAAVGSANLNRRSWTYDSELTAAVVDEDTGDTRSFAAELRLRLWREHLGRGEDDDEDLVDPLRGMEVLRRASEALEDWRNSARTEPRPRGHLRIHPRPAPSVARKAWARPTARAVIDPDGRSRAMRRQNRL</sequence>
<dbReference type="Pfam" id="PF13091">
    <property type="entry name" value="PLDc_2"/>
    <property type="match status" value="1"/>
</dbReference>
<dbReference type="CDD" id="cd09105">
    <property type="entry name" value="PLDc_vPLD1_2_like_2"/>
    <property type="match status" value="1"/>
</dbReference>
<dbReference type="GO" id="GO:0004630">
    <property type="term" value="F:phospholipase D activity"/>
    <property type="evidence" value="ECO:0007669"/>
    <property type="project" value="UniProtKB-EC"/>
</dbReference>
<keyword evidence="8" id="KW-1185">Reference proteome</keyword>
<dbReference type="STRING" id="405948.SACE_4234"/>
<organism evidence="7 8">
    <name type="scientific">Saccharopolyspora erythraea (strain ATCC 11635 / DSM 40517 / JCM 4748 / NBRC 13426 / NCIMB 8594 / NRRL 2338)</name>
    <dbReference type="NCBI Taxonomy" id="405948"/>
    <lineage>
        <taxon>Bacteria</taxon>
        <taxon>Bacillati</taxon>
        <taxon>Actinomycetota</taxon>
        <taxon>Actinomycetes</taxon>
        <taxon>Pseudonocardiales</taxon>
        <taxon>Pseudonocardiaceae</taxon>
        <taxon>Saccharopolyspora</taxon>
    </lineage>
</organism>
<dbReference type="Gene3D" id="3.30.870.10">
    <property type="entry name" value="Endonuclease Chain A"/>
    <property type="match status" value="2"/>
</dbReference>
<keyword evidence="2" id="KW-0677">Repeat</keyword>
<dbReference type="GO" id="GO:0009395">
    <property type="term" value="P:phospholipid catabolic process"/>
    <property type="evidence" value="ECO:0007669"/>
    <property type="project" value="TreeGrafter"/>
</dbReference>
<protein>
    <submittedName>
        <fullName evidence="7">Phospholipase D/transphosphatidylase</fullName>
    </submittedName>
</protein>
<dbReference type="PANTHER" id="PTHR18896:SF76">
    <property type="entry name" value="PHOSPHOLIPASE"/>
    <property type="match status" value="1"/>
</dbReference>
<dbReference type="Proteomes" id="UP000006728">
    <property type="component" value="Chromosome"/>
</dbReference>
<keyword evidence="3" id="KW-0378">Hydrolase</keyword>
<evidence type="ECO:0000313" key="8">
    <source>
        <dbReference type="Proteomes" id="UP000006728"/>
    </source>
</evidence>
<evidence type="ECO:0000256" key="1">
    <source>
        <dbReference type="ARBA" id="ARBA00000798"/>
    </source>
</evidence>
<dbReference type="SMART" id="SM00155">
    <property type="entry name" value="PLDc"/>
    <property type="match status" value="2"/>
</dbReference>
<proteinExistence type="predicted"/>
<reference evidence="7 8" key="1">
    <citation type="journal article" date="2007" name="Nat. Biotechnol.">
        <title>Complete genome sequence of the erythromycin-producing bacterium Saccharopolyspora erythraea NRRL23338.</title>
        <authorList>
            <person name="Oliynyk M."/>
            <person name="Samborskyy M."/>
            <person name="Lester J.B."/>
            <person name="Mironenko T."/>
            <person name="Scott N."/>
            <person name="Dickens S."/>
            <person name="Haydock S.F."/>
            <person name="Leadlay P.F."/>
        </authorList>
    </citation>
    <scope>NUCLEOTIDE SEQUENCE [LARGE SCALE GENOMIC DNA]</scope>
    <source>
        <strain evidence="8">ATCC 11635 / DSM 40517 / JCM 4748 / NBRC 13426 / NCIMB 8594 / NRRL 2338</strain>
    </source>
</reference>
<keyword evidence="4" id="KW-0443">Lipid metabolism</keyword>
<dbReference type="PROSITE" id="PS50035">
    <property type="entry name" value="PLD"/>
    <property type="match status" value="1"/>
</dbReference>
<dbReference type="HOGENOM" id="CLU_022601_0_0_11"/>
<evidence type="ECO:0000313" key="7">
    <source>
        <dbReference type="EMBL" id="CAM03503.1"/>
    </source>
</evidence>
<dbReference type="EMBL" id="AM420293">
    <property type="protein sequence ID" value="CAM03503.1"/>
    <property type="molecule type" value="Genomic_DNA"/>
</dbReference>
<feature type="region of interest" description="Disordered" evidence="5">
    <location>
        <begin position="477"/>
        <end position="529"/>
    </location>
</feature>
<dbReference type="InterPro" id="IPR001736">
    <property type="entry name" value="PLipase_D/transphosphatidylase"/>
</dbReference>
<gene>
    <name evidence="7" type="ordered locus">SACE_4234</name>
</gene>
<name>A4FHH8_SACEN</name>
<dbReference type="KEGG" id="sen:SACE_4234"/>
<accession>A4FHH8</accession>
<dbReference type="InterPro" id="IPR025202">
    <property type="entry name" value="PLD-like_dom"/>
</dbReference>
<evidence type="ECO:0000256" key="2">
    <source>
        <dbReference type="ARBA" id="ARBA00022737"/>
    </source>
</evidence>
<evidence type="ECO:0000256" key="5">
    <source>
        <dbReference type="SAM" id="MobiDB-lite"/>
    </source>
</evidence>